<reference evidence="2 3" key="1">
    <citation type="journal article" date="2015" name="Nature">
        <title>rRNA introns, odd ribosomes, and small enigmatic genomes across a large radiation of phyla.</title>
        <authorList>
            <person name="Brown C.T."/>
            <person name="Hug L.A."/>
            <person name="Thomas B.C."/>
            <person name="Sharon I."/>
            <person name="Castelle C.J."/>
            <person name="Singh A."/>
            <person name="Wilkins M.J."/>
            <person name="Williams K.H."/>
            <person name="Banfield J.F."/>
        </authorList>
    </citation>
    <scope>NUCLEOTIDE SEQUENCE [LARGE SCALE GENOMIC DNA]</scope>
</reference>
<dbReference type="Pfam" id="PF14397">
    <property type="entry name" value="ATPgrasp_ST"/>
    <property type="match status" value="1"/>
</dbReference>
<proteinExistence type="predicted"/>
<protein>
    <submittedName>
        <fullName evidence="2">Alpha-L-glutamate ligase-like protein</fullName>
    </submittedName>
</protein>
<evidence type="ECO:0000313" key="3">
    <source>
        <dbReference type="Proteomes" id="UP000034140"/>
    </source>
</evidence>
<sequence>MFRNRIKDVLGLNRRNQEYVRPYNHPKAKALADNKIATKKLLAREGINTSEVYKLIKNRKQLAFLDWESLPKSFVIKPNQGT</sequence>
<dbReference type="Proteomes" id="UP000034140">
    <property type="component" value="Unassembled WGS sequence"/>
</dbReference>
<feature type="non-terminal residue" evidence="2">
    <location>
        <position position="82"/>
    </location>
</feature>
<name>A0A0G0GLG0_9BACT</name>
<dbReference type="EMBL" id="LBRE01000013">
    <property type="protein sequence ID" value="KKP92452.1"/>
    <property type="molecule type" value="Genomic_DNA"/>
</dbReference>
<evidence type="ECO:0000259" key="1">
    <source>
        <dbReference type="Pfam" id="PF14397"/>
    </source>
</evidence>
<evidence type="ECO:0000313" key="2">
    <source>
        <dbReference type="EMBL" id="KKP92452.1"/>
    </source>
</evidence>
<feature type="domain" description="Alpha-L-glutamate ligase-related protein ATP-grasp" evidence="1">
    <location>
        <begin position="14"/>
        <end position="81"/>
    </location>
</feature>
<keyword evidence="2" id="KW-0436">Ligase</keyword>
<gene>
    <name evidence="2" type="ORF">UR96_C0013G0021</name>
</gene>
<comment type="caution">
    <text evidence="2">The sequence shown here is derived from an EMBL/GenBank/DDBJ whole genome shotgun (WGS) entry which is preliminary data.</text>
</comment>
<dbReference type="AlphaFoldDB" id="A0A0G0GLG0"/>
<accession>A0A0G0GLG0</accession>
<dbReference type="InterPro" id="IPR039523">
    <property type="entry name" value="RimK-rel_E_lig_ATP-grasp"/>
</dbReference>
<dbReference type="GO" id="GO:0016874">
    <property type="term" value="F:ligase activity"/>
    <property type="evidence" value="ECO:0007669"/>
    <property type="project" value="UniProtKB-KW"/>
</dbReference>
<organism evidence="2 3">
    <name type="scientific">candidate division WS6 bacterium GW2011_GWC1_36_11</name>
    <dbReference type="NCBI Taxonomy" id="1619090"/>
    <lineage>
        <taxon>Bacteria</taxon>
        <taxon>Candidatus Dojkabacteria</taxon>
    </lineage>
</organism>